<dbReference type="EMBL" id="CP013118">
    <property type="protein sequence ID" value="ALO14551.1"/>
    <property type="molecule type" value="Genomic_DNA"/>
</dbReference>
<keyword evidence="4" id="KW-1185">Reference proteome</keyword>
<feature type="transmembrane region" description="Helical" evidence="1">
    <location>
        <begin position="6"/>
        <end position="27"/>
    </location>
</feature>
<proteinExistence type="predicted"/>
<dbReference type="OrthoDB" id="9793801at2"/>
<keyword evidence="1" id="KW-1133">Transmembrane helix</keyword>
<gene>
    <name evidence="3" type="primary">mdtN</name>
    <name evidence="3" type="ORF">L21SP5_00881</name>
</gene>
<evidence type="ECO:0000313" key="3">
    <source>
        <dbReference type="EMBL" id="ALO14551.1"/>
    </source>
</evidence>
<evidence type="ECO:0000259" key="2">
    <source>
        <dbReference type="Pfam" id="PF25881"/>
    </source>
</evidence>
<dbReference type="InterPro" id="IPR059052">
    <property type="entry name" value="HH_YbhG-like"/>
</dbReference>
<keyword evidence="1" id="KW-0812">Transmembrane</keyword>
<dbReference type="Gene3D" id="2.40.30.170">
    <property type="match status" value="1"/>
</dbReference>
<evidence type="ECO:0000313" key="4">
    <source>
        <dbReference type="Proteomes" id="UP000064893"/>
    </source>
</evidence>
<dbReference type="PANTHER" id="PTHR30438">
    <property type="entry name" value="36 KDA ANTIGEN-RELATED"/>
    <property type="match status" value="1"/>
</dbReference>
<dbReference type="PANTHER" id="PTHR30438:SF1">
    <property type="entry name" value="36 KDA ANTIGEN"/>
    <property type="match status" value="1"/>
</dbReference>
<dbReference type="Proteomes" id="UP000064893">
    <property type="component" value="Chromosome"/>
</dbReference>
<feature type="domain" description="YbhG-like alpha-helical hairpin" evidence="2">
    <location>
        <begin position="79"/>
        <end position="201"/>
    </location>
</feature>
<dbReference type="RefSeq" id="WP_057952090.1">
    <property type="nucleotide sequence ID" value="NZ_CP013118.1"/>
</dbReference>
<dbReference type="Pfam" id="PF25881">
    <property type="entry name" value="HH_YBHG"/>
    <property type="match status" value="1"/>
</dbReference>
<dbReference type="KEGG" id="blq:L21SP5_00881"/>
<dbReference type="Gene3D" id="1.10.287.470">
    <property type="entry name" value="Helix hairpin bin"/>
    <property type="match status" value="1"/>
</dbReference>
<dbReference type="SUPFAM" id="SSF111369">
    <property type="entry name" value="HlyD-like secretion proteins"/>
    <property type="match status" value="2"/>
</dbReference>
<evidence type="ECO:0000256" key="1">
    <source>
        <dbReference type="SAM" id="Phobius"/>
    </source>
</evidence>
<dbReference type="STRING" id="1307839.L21SP5_00881"/>
<sequence>MKNSSIVVGATILILVVIMSIIGWVAFKPAPVILQGEVEATEINVATKLTGRMIEKYVKEGDNVEKGDTLLRINSPEVNAKLQQAQAAKNAASAQNKKADKGARQEQINAARNVWLKAKAAAELAKKTYERVNNLYKDGVLPAQKRDEAETQMKAAQLTENAAKANYDMAKSGTRSEDKMAAKAMVDKAEGAISEVQAFLQETSVIAPQTAEIAQINAEQGELVTAGFPVITLVDLNDTWFTFNIREDLLHKFKKGKTFNVRIPALNDSTIEVKINYIHARGDYATWRATKAQGDFDKKMFEVRALPTNKIEGLRPGMSALVNWSDLN</sequence>
<organism evidence="3 4">
    <name type="scientific">Salinivirga cyanobacteriivorans</name>
    <dbReference type="NCBI Taxonomy" id="1307839"/>
    <lineage>
        <taxon>Bacteria</taxon>
        <taxon>Pseudomonadati</taxon>
        <taxon>Bacteroidota</taxon>
        <taxon>Bacteroidia</taxon>
        <taxon>Bacteroidales</taxon>
        <taxon>Salinivirgaceae</taxon>
        <taxon>Salinivirga</taxon>
    </lineage>
</organism>
<keyword evidence="1" id="KW-0472">Membrane</keyword>
<dbReference type="AlphaFoldDB" id="A0A0S2HWT5"/>
<dbReference type="Gene3D" id="2.40.50.100">
    <property type="match status" value="1"/>
</dbReference>
<accession>A0A0S2HWT5</accession>
<reference evidence="3 4" key="1">
    <citation type="submission" date="2015-11" db="EMBL/GenBank/DDBJ databases">
        <title>Description and complete genome sequence of a novel strain predominating in hypersaline microbial mats and representing a new family of the Bacteriodetes phylum.</title>
        <authorList>
            <person name="Spring S."/>
            <person name="Bunk B."/>
            <person name="Sproer C."/>
            <person name="Klenk H.-P."/>
        </authorList>
    </citation>
    <scope>NUCLEOTIDE SEQUENCE [LARGE SCALE GENOMIC DNA]</scope>
    <source>
        <strain evidence="3 4">L21-Spi-D4</strain>
    </source>
</reference>
<name>A0A0S2HWT5_9BACT</name>
<protein>
    <submittedName>
        <fullName evidence="3">Multidrug resistance protein MdtN</fullName>
    </submittedName>
</protein>